<dbReference type="EMBL" id="FWDO01000004">
    <property type="protein sequence ID" value="SLM17666.1"/>
    <property type="molecule type" value="Genomic_DNA"/>
</dbReference>
<protein>
    <submittedName>
        <fullName evidence="1">Uncharacterized protein</fullName>
    </submittedName>
</protein>
<gene>
    <name evidence="1" type="ORF">SPIRO4BDMA_40235</name>
</gene>
<organism evidence="1">
    <name type="scientific">uncultured spirochete</name>
    <dbReference type="NCBI Taxonomy" id="156406"/>
    <lineage>
        <taxon>Bacteria</taxon>
        <taxon>Pseudomonadati</taxon>
        <taxon>Spirochaetota</taxon>
        <taxon>Spirochaetia</taxon>
        <taxon>Spirochaetales</taxon>
        <taxon>environmental samples</taxon>
    </lineage>
</organism>
<proteinExistence type="predicted"/>
<reference evidence="1" key="1">
    <citation type="submission" date="2017-02" db="EMBL/GenBank/DDBJ databases">
        <authorList>
            <person name="Regsiter A."/>
            <person name="William W."/>
        </authorList>
    </citation>
    <scope>NUCLEOTIDE SEQUENCE</scope>
    <source>
        <strain evidence="1">BdmA 4</strain>
    </source>
</reference>
<dbReference type="AlphaFoldDB" id="A0A3P3XN03"/>
<evidence type="ECO:0000313" key="1">
    <source>
        <dbReference type="EMBL" id="SLM17666.1"/>
    </source>
</evidence>
<accession>A0A3P3XN03</accession>
<sequence length="121" mass="13991">MSSSSLYLSRASPFHFSIVPAVWSDPSIASSIRWLLSLIFSLRLLTQGALGCRTPQSELSFNFFSRVRSWQEIALALLKKYTEHFYIYQNHLWELPHLEIRYLEPDDLNFLGVGEASDDSY</sequence>
<name>A0A3P3XN03_9SPIR</name>